<keyword evidence="4" id="KW-0255">Endonuclease</keyword>
<keyword evidence="2" id="KW-0479">Metal-binding</keyword>
<evidence type="ECO:0000313" key="4">
    <source>
        <dbReference type="EMBL" id="KAK9679611.1"/>
    </source>
</evidence>
<evidence type="ECO:0000256" key="1">
    <source>
        <dbReference type="ARBA" id="ARBA00001968"/>
    </source>
</evidence>
<evidence type="ECO:0000313" key="5">
    <source>
        <dbReference type="Proteomes" id="UP001458880"/>
    </source>
</evidence>
<keyword evidence="5" id="KW-1185">Reference proteome</keyword>
<comment type="cofactor">
    <cofactor evidence="1">
        <name>a divalent metal cation</name>
        <dbReference type="ChEBI" id="CHEBI:60240"/>
    </cofactor>
</comment>
<dbReference type="PANTHER" id="PTHR23080">
    <property type="entry name" value="THAP DOMAIN PROTEIN"/>
    <property type="match status" value="1"/>
</dbReference>
<dbReference type="Proteomes" id="UP001458880">
    <property type="component" value="Unassembled WGS sequence"/>
</dbReference>
<name>A0AAW1HSY2_POPJA</name>
<keyword evidence="4" id="KW-0540">Nuclease</keyword>
<proteinExistence type="predicted"/>
<accession>A0AAW1HSY2</accession>
<organism evidence="4 5">
    <name type="scientific">Popillia japonica</name>
    <name type="common">Japanese beetle</name>
    <dbReference type="NCBI Taxonomy" id="7064"/>
    <lineage>
        <taxon>Eukaryota</taxon>
        <taxon>Metazoa</taxon>
        <taxon>Ecdysozoa</taxon>
        <taxon>Arthropoda</taxon>
        <taxon>Hexapoda</taxon>
        <taxon>Insecta</taxon>
        <taxon>Pterygota</taxon>
        <taxon>Neoptera</taxon>
        <taxon>Endopterygota</taxon>
        <taxon>Coleoptera</taxon>
        <taxon>Polyphaga</taxon>
        <taxon>Scarabaeiformia</taxon>
        <taxon>Scarabaeidae</taxon>
        <taxon>Rutelinae</taxon>
        <taxon>Popillia</taxon>
    </lineage>
</organism>
<dbReference type="Pfam" id="PF13359">
    <property type="entry name" value="DDE_Tnp_4"/>
    <property type="match status" value="1"/>
</dbReference>
<reference evidence="4 5" key="1">
    <citation type="journal article" date="2024" name="BMC Genomics">
        <title>De novo assembly and annotation of Popillia japonica's genome with initial clues to its potential as an invasive pest.</title>
        <authorList>
            <person name="Cucini C."/>
            <person name="Boschi S."/>
            <person name="Funari R."/>
            <person name="Cardaioli E."/>
            <person name="Iannotti N."/>
            <person name="Marturano G."/>
            <person name="Paoli F."/>
            <person name="Bruttini M."/>
            <person name="Carapelli A."/>
            <person name="Frati F."/>
            <person name="Nardi F."/>
        </authorList>
    </citation>
    <scope>NUCLEOTIDE SEQUENCE [LARGE SCALE GENOMIC DNA]</scope>
    <source>
        <strain evidence="4">DMR45628</strain>
    </source>
</reference>
<dbReference type="PANTHER" id="PTHR23080:SF133">
    <property type="entry name" value="SI:CH211-262I1.5-RELATED"/>
    <property type="match status" value="1"/>
</dbReference>
<evidence type="ECO:0000259" key="3">
    <source>
        <dbReference type="Pfam" id="PF13359"/>
    </source>
</evidence>
<comment type="caution">
    <text evidence="4">The sequence shown here is derived from an EMBL/GenBank/DDBJ whole genome shotgun (WGS) entry which is preliminary data.</text>
</comment>
<feature type="domain" description="DDE Tnp4" evidence="3">
    <location>
        <begin position="6"/>
        <end position="84"/>
    </location>
</feature>
<dbReference type="InterPro" id="IPR027806">
    <property type="entry name" value="HARBI1_dom"/>
</dbReference>
<keyword evidence="4" id="KW-0378">Hydrolase</keyword>
<dbReference type="AlphaFoldDB" id="A0AAW1HSY2"/>
<gene>
    <name evidence="4" type="ORF">QE152_g39855</name>
</gene>
<dbReference type="GO" id="GO:0004519">
    <property type="term" value="F:endonuclease activity"/>
    <property type="evidence" value="ECO:0007669"/>
    <property type="project" value="UniProtKB-KW"/>
</dbReference>
<protein>
    <submittedName>
        <fullName evidence="4">DDE superfamily endonuclease</fullName>
    </submittedName>
</protein>
<dbReference type="EMBL" id="JASPKY010001001">
    <property type="protein sequence ID" value="KAK9679611.1"/>
    <property type="molecule type" value="Genomic_DNA"/>
</dbReference>
<dbReference type="GO" id="GO:0046872">
    <property type="term" value="F:metal ion binding"/>
    <property type="evidence" value="ECO:0007669"/>
    <property type="project" value="UniProtKB-KW"/>
</dbReference>
<sequence length="115" mass="13204">MVPRQSRKHQRLIYSSYNHRNSFKGLVGVAPNGVVTFASSLYPGSTSDKNIVKHCGILKQLKQSMYTTVHRRASTTNKMYCKSANRCRKGNKKNEKFSHFEFNSREIVSICLNNF</sequence>
<evidence type="ECO:0000256" key="2">
    <source>
        <dbReference type="ARBA" id="ARBA00022723"/>
    </source>
</evidence>